<dbReference type="GO" id="GO:0005085">
    <property type="term" value="F:guanyl-nucleotide exchange factor activity"/>
    <property type="evidence" value="ECO:0007669"/>
    <property type="project" value="TreeGrafter"/>
</dbReference>
<dbReference type="PANTHER" id="PTHR45982">
    <property type="entry name" value="REGULATOR OF CHROMOSOME CONDENSATION"/>
    <property type="match status" value="1"/>
</dbReference>
<dbReference type="SUPFAM" id="SSF50985">
    <property type="entry name" value="RCC1/BLIP-II"/>
    <property type="match status" value="1"/>
</dbReference>
<dbReference type="AlphaFoldDB" id="A0A162VXY4"/>
<dbReference type="EMBL" id="JYNV01000322">
    <property type="protein sequence ID" value="KZM18666.1"/>
    <property type="molecule type" value="Genomic_DNA"/>
</dbReference>
<dbReference type="InterPro" id="IPR009091">
    <property type="entry name" value="RCC1/BLIP-II"/>
</dbReference>
<dbReference type="Gene3D" id="2.130.10.30">
    <property type="entry name" value="Regulator of chromosome condensation 1/beta-lactamase-inhibitor protein II"/>
    <property type="match status" value="1"/>
</dbReference>
<dbReference type="STRING" id="5454.A0A162VXY4"/>
<dbReference type="GO" id="GO:0005737">
    <property type="term" value="C:cytoplasm"/>
    <property type="evidence" value="ECO:0007669"/>
    <property type="project" value="TreeGrafter"/>
</dbReference>
<dbReference type="Proteomes" id="UP000076837">
    <property type="component" value="Unassembled WGS sequence"/>
</dbReference>
<keyword evidence="2" id="KW-1185">Reference proteome</keyword>
<dbReference type="PANTHER" id="PTHR45982:SF1">
    <property type="entry name" value="REGULATOR OF CHROMOSOME CONDENSATION"/>
    <property type="match status" value="1"/>
</dbReference>
<proteinExistence type="predicted"/>
<dbReference type="OrthoDB" id="5370059at2759"/>
<organism evidence="1 2">
    <name type="scientific">Didymella rabiei</name>
    <name type="common">Chickpea ascochyta blight fungus</name>
    <name type="synonym">Mycosphaerella rabiei</name>
    <dbReference type="NCBI Taxonomy" id="5454"/>
    <lineage>
        <taxon>Eukaryota</taxon>
        <taxon>Fungi</taxon>
        <taxon>Dikarya</taxon>
        <taxon>Ascomycota</taxon>
        <taxon>Pezizomycotina</taxon>
        <taxon>Dothideomycetes</taxon>
        <taxon>Pleosporomycetidae</taxon>
        <taxon>Pleosporales</taxon>
        <taxon>Pleosporineae</taxon>
        <taxon>Didymellaceae</taxon>
        <taxon>Ascochyta</taxon>
    </lineage>
</organism>
<evidence type="ECO:0000313" key="1">
    <source>
        <dbReference type="EMBL" id="KZM18666.1"/>
    </source>
</evidence>
<reference evidence="1 2" key="1">
    <citation type="journal article" date="2016" name="Sci. Rep.">
        <title>Draft genome sequencing and secretome analysis of fungal phytopathogen Ascochyta rabiei provides insight into the necrotrophic effector repertoire.</title>
        <authorList>
            <person name="Verma S."/>
            <person name="Gazara R.K."/>
            <person name="Nizam S."/>
            <person name="Parween S."/>
            <person name="Chattopadhyay D."/>
            <person name="Verma P.K."/>
        </authorList>
    </citation>
    <scope>NUCLEOTIDE SEQUENCE [LARGE SCALE GENOMIC DNA]</scope>
    <source>
        <strain evidence="1 2">ArDII</strain>
    </source>
</reference>
<accession>A0A162VXY4</accession>
<protein>
    <submittedName>
        <fullName evidence="1">Uncharacterized protein</fullName>
    </submittedName>
</protein>
<dbReference type="InterPro" id="IPR051553">
    <property type="entry name" value="Ran_GTPase-activating"/>
</dbReference>
<comment type="caution">
    <text evidence="1">The sequence shown here is derived from an EMBL/GenBank/DDBJ whole genome shotgun (WGS) entry which is preliminary data.</text>
</comment>
<name>A0A162VXY4_DIDRA</name>
<evidence type="ECO:0000313" key="2">
    <source>
        <dbReference type="Proteomes" id="UP000076837"/>
    </source>
</evidence>
<sequence>MTQTLYGFGVDPSHPANKTTTPTAIHTTTQISILWVSWCDLIYTTCDSTNAQATIYRGTSLNASQQERLTSLGSIDAFSADPQCRLSFFGSTMHDGLRGYILGHKICIFGTPAEKVELGSQYSDITNLSIPSPFHHDVRICSDASLLLATRPVPDKHAEANNHKRTAEIGSIEDMQGLKDHCYSITDTECLASFTPTQLVVNATTATALDAYGRVHTRTADPRYPACAGRPHTGTSKFEPVAYLSETRITKIASGGYMTAAISEDGELFLWGQSTPGTDGELGVLHRQNYDSNAALEGKAIVWCDAEQDEYVKCLNITIGGNNATAFDVAIGFGHVLVAAKNSEGEHVVLVAGCGSEGQLGLGRTVDFLEEFELVVATKGKLVVQVEAAGWSSFVVTEDGGLK</sequence>
<gene>
    <name evidence="1" type="ORF">ST47_g10038</name>
</gene>